<evidence type="ECO:0000256" key="7">
    <source>
        <dbReference type="ARBA" id="ARBA00023136"/>
    </source>
</evidence>
<feature type="transmembrane region" description="Helical" evidence="10">
    <location>
        <begin position="155"/>
        <end position="177"/>
    </location>
</feature>
<dbReference type="VEuPathDB" id="FungiDB:ACLA_068020"/>
<dbReference type="RefSeq" id="XP_001275201.1">
    <property type="nucleotide sequence ID" value="XM_001275200.1"/>
</dbReference>
<name>A1C5V4_ASPCL</name>
<dbReference type="KEGG" id="act:ACLA_068020"/>
<sequence length="459" mass="50617">MESMATQSVVNMAYLSLGIGIPVTTLLGASYTRFASEKVSRTHFYRESVVLTSIASVLELSTEPFFAVVQHCMLYKIRAIVEMVAAFAKSITTCGIFAWASWNGYDIGILPFALGHIAYSLVLLCGYSGAIASAPSRTRFSFLLTRIKTSDKSGYIAGMFSVELVSLSANVFFQSVIKHLLTQGDTMMLAAISTLEDQGVYSLASNYGGLVARILFQPIEESSRTLFSSLLSAGEAHNLKPARMHLIDVLRAYGVLSALIFPLGPVMVPQVLHAFGGRRWTIPEVDRLLSLYCLYIPFLAFNGITEAFVSSVATGSELRAQTGWMGAFSACFALAAYTFLSIGNLGARGLVYANMVNMTVRIIWSLSFIKRYFRQYENHMGIAEFSLSPYTYVAGSLMTAITITSPGLFDRSLSGLVQGTIFSALYGFFILYLERNYLKTLYFRFRQIRKPVISTHKAQ</sequence>
<keyword evidence="4 10" id="KW-0812">Transmembrane</keyword>
<feature type="transmembrane region" description="Helical" evidence="10">
    <location>
        <begin position="415"/>
        <end position="433"/>
    </location>
</feature>
<comment type="similarity">
    <text evidence="3 10">Belongs to the RFT1 family.</text>
</comment>
<dbReference type="GeneID" id="4708134"/>
<evidence type="ECO:0000256" key="3">
    <source>
        <dbReference type="ARBA" id="ARBA00010288"/>
    </source>
</evidence>
<dbReference type="PANTHER" id="PTHR13117">
    <property type="entry name" value="ENDOPLASMIC RETICULUM MULTISPAN TRANSMEMBRANE PROTEIN-RELATED"/>
    <property type="match status" value="1"/>
</dbReference>
<evidence type="ECO:0000313" key="11">
    <source>
        <dbReference type="EMBL" id="EAW13775.1"/>
    </source>
</evidence>
<reference evidence="11 12" key="1">
    <citation type="journal article" date="2008" name="PLoS Genet.">
        <title>Genomic islands in the pathogenic filamentous fungus Aspergillus fumigatus.</title>
        <authorList>
            <person name="Fedorova N.D."/>
            <person name="Khaldi N."/>
            <person name="Joardar V.S."/>
            <person name="Maiti R."/>
            <person name="Amedeo P."/>
            <person name="Anderson M.J."/>
            <person name="Crabtree J."/>
            <person name="Silva J.C."/>
            <person name="Badger J.H."/>
            <person name="Albarraq A."/>
            <person name="Angiuoli S."/>
            <person name="Bussey H."/>
            <person name="Bowyer P."/>
            <person name="Cotty P.J."/>
            <person name="Dyer P.S."/>
            <person name="Egan A."/>
            <person name="Galens K."/>
            <person name="Fraser-Liggett C.M."/>
            <person name="Haas B.J."/>
            <person name="Inman J.M."/>
            <person name="Kent R."/>
            <person name="Lemieux S."/>
            <person name="Malavazi I."/>
            <person name="Orvis J."/>
            <person name="Roemer T."/>
            <person name="Ronning C.M."/>
            <person name="Sundaram J.P."/>
            <person name="Sutton G."/>
            <person name="Turner G."/>
            <person name="Venter J.C."/>
            <person name="White O.R."/>
            <person name="Whitty B.R."/>
            <person name="Youngman P."/>
            <person name="Wolfe K.H."/>
            <person name="Goldman G.H."/>
            <person name="Wortman J.R."/>
            <person name="Jiang B."/>
            <person name="Denning D.W."/>
            <person name="Nierman W.C."/>
        </authorList>
    </citation>
    <scope>NUCLEOTIDE SEQUENCE [LARGE SCALE GENOMIC DNA]</scope>
    <source>
        <strain evidence="12">ATCC 1007 / CBS 513.65 / DSM 816 / NCTC 3887 / NRRL 1</strain>
    </source>
</reference>
<keyword evidence="7 10" id="KW-0472">Membrane</keyword>
<evidence type="ECO:0000256" key="5">
    <source>
        <dbReference type="ARBA" id="ARBA00022824"/>
    </source>
</evidence>
<evidence type="ECO:0000256" key="4">
    <source>
        <dbReference type="ARBA" id="ARBA00022692"/>
    </source>
</evidence>
<gene>
    <name evidence="11" type="ORF">ACLA_068020</name>
</gene>
<evidence type="ECO:0000256" key="2">
    <source>
        <dbReference type="ARBA" id="ARBA00004922"/>
    </source>
</evidence>
<accession>A1C5V4</accession>
<feature type="transmembrane region" description="Helical" evidence="10">
    <location>
        <begin position="390"/>
        <end position="409"/>
    </location>
</feature>
<keyword evidence="5 10" id="KW-0256">Endoplasmic reticulum</keyword>
<feature type="transmembrane region" description="Helical" evidence="10">
    <location>
        <begin position="324"/>
        <end position="343"/>
    </location>
</feature>
<feature type="transmembrane region" description="Helical" evidence="10">
    <location>
        <begin position="108"/>
        <end position="134"/>
    </location>
</feature>
<keyword evidence="10" id="KW-0813">Transport</keyword>
<dbReference type="OrthoDB" id="9979195at2759"/>
<dbReference type="GO" id="GO:0005789">
    <property type="term" value="C:endoplasmic reticulum membrane"/>
    <property type="evidence" value="ECO:0007669"/>
    <property type="project" value="UniProtKB-SubCell"/>
</dbReference>
<dbReference type="OMA" id="GLIMANC"/>
<evidence type="ECO:0000256" key="1">
    <source>
        <dbReference type="ARBA" id="ARBA00004477"/>
    </source>
</evidence>
<evidence type="ECO:0000256" key="9">
    <source>
        <dbReference type="ARBA" id="ARBA00045912"/>
    </source>
</evidence>
<evidence type="ECO:0000256" key="8">
    <source>
        <dbReference type="ARBA" id="ARBA00044793"/>
    </source>
</evidence>
<dbReference type="EMBL" id="DS027045">
    <property type="protein sequence ID" value="EAW13775.1"/>
    <property type="molecule type" value="Genomic_DNA"/>
</dbReference>
<dbReference type="GO" id="GO:0006488">
    <property type="term" value="P:dolichol-linked oligosaccharide biosynthetic process"/>
    <property type="evidence" value="ECO:0007669"/>
    <property type="project" value="InterPro"/>
</dbReference>
<dbReference type="InterPro" id="IPR007594">
    <property type="entry name" value="RFT1"/>
</dbReference>
<feature type="transmembrane region" description="Helical" evidence="10">
    <location>
        <begin position="288"/>
        <end position="312"/>
    </location>
</feature>
<dbReference type="eggNOG" id="KOG2864">
    <property type="taxonomic scope" value="Eukaryota"/>
</dbReference>
<dbReference type="STRING" id="344612.A1C5V4"/>
<protein>
    <recommendedName>
        <fullName evidence="8 10">Man(5)GlcNAc(2)-PP-dolichol translocation protein RFT1</fullName>
    </recommendedName>
</protein>
<keyword evidence="6 10" id="KW-1133">Transmembrane helix</keyword>
<comment type="subcellular location">
    <subcellularLocation>
        <location evidence="1 10">Endoplasmic reticulum membrane</location>
        <topology evidence="1 10">Multi-pass membrane protein</topology>
    </subcellularLocation>
</comment>
<dbReference type="Proteomes" id="UP000006701">
    <property type="component" value="Unassembled WGS sequence"/>
</dbReference>
<comment type="function">
    <text evidence="9 10">Intramembrane glycolipid transporter that operates in the biosynthetic pathway of dolichol-linked oligosaccharides, the glycan precursors employed in protein asparagine (N)-glycosylation. The sequential addition of sugars to dolichol pyrophosphate produces dolichol-linked oligosaccharides containing fourteen sugars, including two GlcNAcs, nine mannoses and three glucoses. Once assembled, the oligosaccharide is transferred from the lipid to nascent proteins by oligosaccharyltransferases. The assembly of dolichol-linked oligosaccharides begins on the cytosolic side of the endoplasmic reticulum membrane and finishes in its lumen. RFT1 could mediate the translocation of the cytosolically oriented intermediate DolPP-GlcNAc2Man5, produced by ALG11, into the ER lumen where dolichol-linked oligosaccharides assembly continues. However, the intramembrane lipid transporter activity could not be confirmed in vitro.</text>
</comment>
<dbReference type="Pfam" id="PF04506">
    <property type="entry name" value="Rft-1"/>
    <property type="match status" value="1"/>
</dbReference>
<comment type="pathway">
    <text evidence="2">Protein modification; protein glycosylation.</text>
</comment>
<feature type="transmembrane region" description="Helical" evidence="10">
    <location>
        <begin position="249"/>
        <end position="268"/>
    </location>
</feature>
<evidence type="ECO:0000313" key="12">
    <source>
        <dbReference type="Proteomes" id="UP000006701"/>
    </source>
</evidence>
<evidence type="ECO:0000256" key="10">
    <source>
        <dbReference type="RuleBase" id="RU365067"/>
    </source>
</evidence>
<dbReference type="GO" id="GO:0034203">
    <property type="term" value="P:glycolipid translocation"/>
    <property type="evidence" value="ECO:0007669"/>
    <property type="project" value="TreeGrafter"/>
</dbReference>
<dbReference type="PANTHER" id="PTHR13117:SF5">
    <property type="entry name" value="PROTEIN RFT1 HOMOLOG"/>
    <property type="match status" value="1"/>
</dbReference>
<evidence type="ECO:0000256" key="6">
    <source>
        <dbReference type="ARBA" id="ARBA00022989"/>
    </source>
</evidence>
<comment type="caution">
    <text evidence="10">Lacks conserved residue(s) required for the propagation of feature annotation.</text>
</comment>
<feature type="transmembrane region" description="Helical" evidence="10">
    <location>
        <begin position="80"/>
        <end position="102"/>
    </location>
</feature>
<feature type="transmembrane region" description="Helical" evidence="10">
    <location>
        <begin position="12"/>
        <end position="31"/>
    </location>
</feature>
<proteinExistence type="inferred from homology"/>
<dbReference type="AlphaFoldDB" id="A1C5V4"/>
<keyword evidence="12" id="KW-1185">Reference proteome</keyword>
<dbReference type="HOGENOM" id="CLU_023360_4_0_1"/>
<organism evidence="11 12">
    <name type="scientific">Aspergillus clavatus (strain ATCC 1007 / CBS 513.65 / DSM 816 / NCTC 3887 / NRRL 1 / QM 1276 / 107)</name>
    <dbReference type="NCBI Taxonomy" id="344612"/>
    <lineage>
        <taxon>Eukaryota</taxon>
        <taxon>Fungi</taxon>
        <taxon>Dikarya</taxon>
        <taxon>Ascomycota</taxon>
        <taxon>Pezizomycotina</taxon>
        <taxon>Eurotiomycetes</taxon>
        <taxon>Eurotiomycetidae</taxon>
        <taxon>Eurotiales</taxon>
        <taxon>Aspergillaceae</taxon>
        <taxon>Aspergillus</taxon>
        <taxon>Aspergillus subgen. Fumigati</taxon>
    </lineage>
</organism>